<evidence type="ECO:0000259" key="4">
    <source>
        <dbReference type="PROSITE" id="PS51295"/>
    </source>
</evidence>
<organism evidence="5 6">
    <name type="scientific">Ideonella lacteola</name>
    <dbReference type="NCBI Taxonomy" id="2984193"/>
    <lineage>
        <taxon>Bacteria</taxon>
        <taxon>Pseudomonadati</taxon>
        <taxon>Pseudomonadota</taxon>
        <taxon>Betaproteobacteria</taxon>
        <taxon>Burkholderiales</taxon>
        <taxon>Sphaerotilaceae</taxon>
        <taxon>Ideonella</taxon>
    </lineage>
</organism>
<evidence type="ECO:0000256" key="3">
    <source>
        <dbReference type="SAM" id="MobiDB-lite"/>
    </source>
</evidence>
<sequence>MPAIELTPAQRKEKRGEAHHLDPVVMIGADGLTPAIVKETDAALKAHGLIKVRMFSDDRTTREAALAQLSDELNAAPVQHIGKLLVLWRPLPRKAAVEREDRKPGPRTVKIVSFSKSGTHRPTVKKVKVFGNERVTAGGQIKRAKSRTTSVKKKAQQD</sequence>
<name>A0ABU9BM81_9BURK</name>
<comment type="caution">
    <text evidence="5">The sequence shown here is derived from an EMBL/GenBank/DDBJ whole genome shotgun (WGS) entry which is preliminary data.</text>
</comment>
<dbReference type="Pfam" id="PF01985">
    <property type="entry name" value="CRS1_YhbY"/>
    <property type="match status" value="1"/>
</dbReference>
<dbReference type="PANTHER" id="PTHR40065:SF3">
    <property type="entry name" value="RNA-BINDING PROTEIN YHBY"/>
    <property type="match status" value="1"/>
</dbReference>
<dbReference type="Gene3D" id="3.30.110.60">
    <property type="entry name" value="YhbY-like"/>
    <property type="match status" value="1"/>
</dbReference>
<evidence type="ECO:0000313" key="6">
    <source>
        <dbReference type="Proteomes" id="UP001371218"/>
    </source>
</evidence>
<dbReference type="RefSeq" id="WP_341423973.1">
    <property type="nucleotide sequence ID" value="NZ_JBBUTG010000001.1"/>
</dbReference>
<gene>
    <name evidence="5" type="ORF">AACH06_02300</name>
</gene>
<accession>A0ABU9BM81</accession>
<protein>
    <submittedName>
        <fullName evidence="5">YhbY family RNA-binding protein</fullName>
    </submittedName>
</protein>
<evidence type="ECO:0000313" key="5">
    <source>
        <dbReference type="EMBL" id="MEK8029638.1"/>
    </source>
</evidence>
<feature type="compositionally biased region" description="Basic residues" evidence="3">
    <location>
        <begin position="142"/>
        <end position="158"/>
    </location>
</feature>
<feature type="domain" description="CRM" evidence="4">
    <location>
        <begin position="4"/>
        <end position="100"/>
    </location>
</feature>
<dbReference type="SUPFAM" id="SSF75471">
    <property type="entry name" value="YhbY-like"/>
    <property type="match status" value="1"/>
</dbReference>
<keyword evidence="6" id="KW-1185">Reference proteome</keyword>
<reference evidence="5 6" key="1">
    <citation type="submission" date="2024-04" db="EMBL/GenBank/DDBJ databases">
        <title>Novel species of the genus Ideonella isolated from streams.</title>
        <authorList>
            <person name="Lu H."/>
        </authorList>
    </citation>
    <scope>NUCLEOTIDE SEQUENCE [LARGE SCALE GENOMIC DNA]</scope>
    <source>
        <strain evidence="5 6">DXS29W</strain>
    </source>
</reference>
<dbReference type="SMART" id="SM01103">
    <property type="entry name" value="CRS1_YhbY"/>
    <property type="match status" value="1"/>
</dbReference>
<dbReference type="InterPro" id="IPR035920">
    <property type="entry name" value="YhbY-like_sf"/>
</dbReference>
<dbReference type="Proteomes" id="UP001371218">
    <property type="component" value="Unassembled WGS sequence"/>
</dbReference>
<dbReference type="PROSITE" id="PS51295">
    <property type="entry name" value="CRM"/>
    <property type="match status" value="1"/>
</dbReference>
<keyword evidence="1 2" id="KW-0694">RNA-binding</keyword>
<feature type="region of interest" description="Disordered" evidence="3">
    <location>
        <begin position="138"/>
        <end position="158"/>
    </location>
</feature>
<dbReference type="InterPro" id="IPR051925">
    <property type="entry name" value="RNA-binding_domain"/>
</dbReference>
<evidence type="ECO:0000256" key="2">
    <source>
        <dbReference type="PROSITE-ProRule" id="PRU00626"/>
    </source>
</evidence>
<dbReference type="InterPro" id="IPR001890">
    <property type="entry name" value="RNA-binding_CRM"/>
</dbReference>
<evidence type="ECO:0000256" key="1">
    <source>
        <dbReference type="ARBA" id="ARBA00022884"/>
    </source>
</evidence>
<proteinExistence type="predicted"/>
<dbReference type="EMBL" id="JBBUTG010000001">
    <property type="protein sequence ID" value="MEK8029638.1"/>
    <property type="molecule type" value="Genomic_DNA"/>
</dbReference>
<dbReference type="PANTHER" id="PTHR40065">
    <property type="entry name" value="RNA-BINDING PROTEIN YHBY"/>
    <property type="match status" value="1"/>
</dbReference>